<dbReference type="AlphaFoldDB" id="A0A975T9K4"/>
<proteinExistence type="predicted"/>
<name>A0A975T9K4_9NOST</name>
<dbReference type="InterPro" id="IPR036291">
    <property type="entry name" value="NAD(P)-bd_dom_sf"/>
</dbReference>
<dbReference type="Proteomes" id="UP000683511">
    <property type="component" value="Chromosome"/>
</dbReference>
<accession>A0A975T9K4</accession>
<evidence type="ECO:0000313" key="1">
    <source>
        <dbReference type="EMBL" id="QXE23987.1"/>
    </source>
</evidence>
<dbReference type="SUPFAM" id="SSF51735">
    <property type="entry name" value="NAD(P)-binding Rossmann-fold domains"/>
    <property type="match status" value="1"/>
</dbReference>
<protein>
    <submittedName>
        <fullName evidence="1">Malate dehydrogenase</fullName>
    </submittedName>
</protein>
<sequence length="45" mass="4843">MPSDQSLGLNHRGIMVTSNPLDVMTYLALQATGLPRQRVMGMAGL</sequence>
<evidence type="ECO:0000313" key="2">
    <source>
        <dbReference type="Proteomes" id="UP000683511"/>
    </source>
</evidence>
<organism evidence="1 2">
    <name type="scientific">Richelia sinica FACHB-800</name>
    <dbReference type="NCBI Taxonomy" id="1357546"/>
    <lineage>
        <taxon>Bacteria</taxon>
        <taxon>Bacillati</taxon>
        <taxon>Cyanobacteriota</taxon>
        <taxon>Cyanophyceae</taxon>
        <taxon>Nostocales</taxon>
        <taxon>Nostocaceae</taxon>
        <taxon>Richelia</taxon>
    </lineage>
</organism>
<dbReference type="KEGG" id="rsin:B6N60_02689"/>
<dbReference type="EMBL" id="CP021056">
    <property type="protein sequence ID" value="QXE23987.1"/>
    <property type="molecule type" value="Genomic_DNA"/>
</dbReference>
<reference evidence="1" key="1">
    <citation type="submission" date="2017-04" db="EMBL/GenBank/DDBJ databases">
        <title>Genome deletions in a multicellular cyanobacterial endosymbiont for morphological adaptation in marine diatoms.</title>
        <authorList>
            <person name="Wang Y."/>
            <person name="Gao H."/>
            <person name="Li R."/>
            <person name="Xu X."/>
        </authorList>
    </citation>
    <scope>NUCLEOTIDE SEQUENCE</scope>
    <source>
        <strain evidence="1">FACHB 800</strain>
    </source>
</reference>
<keyword evidence="2" id="KW-1185">Reference proteome</keyword>
<gene>
    <name evidence="1" type="ORF">B6N60_02689</name>
</gene>
<dbReference type="Gene3D" id="3.40.50.720">
    <property type="entry name" value="NAD(P)-binding Rossmann-like Domain"/>
    <property type="match status" value="1"/>
</dbReference>